<dbReference type="AlphaFoldDB" id="A0A1Y2A4X2"/>
<accession>A0A1Y2A4X2</accession>
<organism evidence="15 16">
    <name type="scientific">Clohesyomyces aquaticus</name>
    <dbReference type="NCBI Taxonomy" id="1231657"/>
    <lineage>
        <taxon>Eukaryota</taxon>
        <taxon>Fungi</taxon>
        <taxon>Dikarya</taxon>
        <taxon>Ascomycota</taxon>
        <taxon>Pezizomycotina</taxon>
        <taxon>Dothideomycetes</taxon>
        <taxon>Pleosporomycetidae</taxon>
        <taxon>Pleosporales</taxon>
        <taxon>Lindgomycetaceae</taxon>
        <taxon>Clohesyomyces</taxon>
    </lineage>
</organism>
<dbReference type="SUPFAM" id="SSF48264">
    <property type="entry name" value="Cytochrome P450"/>
    <property type="match status" value="1"/>
</dbReference>
<dbReference type="OrthoDB" id="1844152at2759"/>
<evidence type="ECO:0000256" key="4">
    <source>
        <dbReference type="ARBA" id="ARBA00010617"/>
    </source>
</evidence>
<evidence type="ECO:0000256" key="12">
    <source>
        <dbReference type="ARBA" id="ARBA00023136"/>
    </source>
</evidence>
<dbReference type="InterPro" id="IPR002403">
    <property type="entry name" value="Cyt_P450_E_grp-IV"/>
</dbReference>
<dbReference type="GO" id="GO:0020037">
    <property type="term" value="F:heme binding"/>
    <property type="evidence" value="ECO:0007669"/>
    <property type="project" value="InterPro"/>
</dbReference>
<evidence type="ECO:0000256" key="5">
    <source>
        <dbReference type="ARBA" id="ARBA00022617"/>
    </source>
</evidence>
<keyword evidence="6 14" id="KW-0812">Transmembrane</keyword>
<evidence type="ECO:0000256" key="6">
    <source>
        <dbReference type="ARBA" id="ARBA00022692"/>
    </source>
</evidence>
<evidence type="ECO:0000313" key="15">
    <source>
        <dbReference type="EMBL" id="ORY17075.1"/>
    </source>
</evidence>
<comment type="cofactor">
    <cofactor evidence="1 13">
        <name>heme</name>
        <dbReference type="ChEBI" id="CHEBI:30413"/>
    </cofactor>
</comment>
<dbReference type="GO" id="GO:0005506">
    <property type="term" value="F:iron ion binding"/>
    <property type="evidence" value="ECO:0007669"/>
    <property type="project" value="InterPro"/>
</dbReference>
<reference evidence="15 16" key="1">
    <citation type="submission" date="2016-07" db="EMBL/GenBank/DDBJ databases">
        <title>Pervasive Adenine N6-methylation of Active Genes in Fungi.</title>
        <authorList>
            <consortium name="DOE Joint Genome Institute"/>
            <person name="Mondo S.J."/>
            <person name="Dannebaum R.O."/>
            <person name="Kuo R.C."/>
            <person name="Labutti K."/>
            <person name="Haridas S."/>
            <person name="Kuo A."/>
            <person name="Salamov A."/>
            <person name="Ahrendt S.R."/>
            <person name="Lipzen A."/>
            <person name="Sullivan W."/>
            <person name="Andreopoulos W.B."/>
            <person name="Clum A."/>
            <person name="Lindquist E."/>
            <person name="Daum C."/>
            <person name="Ramamoorthy G.K."/>
            <person name="Gryganskyi A."/>
            <person name="Culley D."/>
            <person name="Magnuson J.K."/>
            <person name="James T.Y."/>
            <person name="O'Malley M.A."/>
            <person name="Stajich J.E."/>
            <person name="Spatafora J.W."/>
            <person name="Visel A."/>
            <person name="Grigoriev I.V."/>
        </authorList>
    </citation>
    <scope>NUCLEOTIDE SEQUENCE [LARGE SCALE GENOMIC DNA]</scope>
    <source>
        <strain evidence="15 16">CBS 115471</strain>
    </source>
</reference>
<evidence type="ECO:0000256" key="10">
    <source>
        <dbReference type="ARBA" id="ARBA00023004"/>
    </source>
</evidence>
<keyword evidence="5 13" id="KW-0349">Heme</keyword>
<keyword evidence="9" id="KW-0560">Oxidoreductase</keyword>
<feature type="binding site" description="axial binding residue" evidence="13">
    <location>
        <position position="457"/>
    </location>
    <ligand>
        <name>heme</name>
        <dbReference type="ChEBI" id="CHEBI:30413"/>
    </ligand>
    <ligandPart>
        <name>Fe</name>
        <dbReference type="ChEBI" id="CHEBI:18248"/>
    </ligandPart>
</feature>
<dbReference type="CDD" id="cd11041">
    <property type="entry name" value="CYP503A1-like"/>
    <property type="match status" value="1"/>
</dbReference>
<evidence type="ECO:0000256" key="11">
    <source>
        <dbReference type="ARBA" id="ARBA00023033"/>
    </source>
</evidence>
<keyword evidence="10 13" id="KW-0408">Iron</keyword>
<dbReference type="InterPro" id="IPR001128">
    <property type="entry name" value="Cyt_P450"/>
</dbReference>
<evidence type="ECO:0000256" key="7">
    <source>
        <dbReference type="ARBA" id="ARBA00022723"/>
    </source>
</evidence>
<keyword evidence="7 13" id="KW-0479">Metal-binding</keyword>
<comment type="caution">
    <text evidence="15">The sequence shown here is derived from an EMBL/GenBank/DDBJ whole genome shotgun (WGS) entry which is preliminary data.</text>
</comment>
<evidence type="ECO:0000256" key="3">
    <source>
        <dbReference type="ARBA" id="ARBA00004685"/>
    </source>
</evidence>
<comment type="similarity">
    <text evidence="4">Belongs to the cytochrome P450 family.</text>
</comment>
<dbReference type="InterPro" id="IPR036396">
    <property type="entry name" value="Cyt_P450_sf"/>
</dbReference>
<dbReference type="PANTHER" id="PTHR46206">
    <property type="entry name" value="CYTOCHROME P450"/>
    <property type="match status" value="1"/>
</dbReference>
<feature type="transmembrane region" description="Helical" evidence="14">
    <location>
        <begin position="305"/>
        <end position="325"/>
    </location>
</feature>
<evidence type="ECO:0000313" key="16">
    <source>
        <dbReference type="Proteomes" id="UP000193144"/>
    </source>
</evidence>
<dbReference type="GO" id="GO:0004497">
    <property type="term" value="F:monooxygenase activity"/>
    <property type="evidence" value="ECO:0007669"/>
    <property type="project" value="UniProtKB-KW"/>
</dbReference>
<dbReference type="Pfam" id="PF00067">
    <property type="entry name" value="p450"/>
    <property type="match status" value="1"/>
</dbReference>
<evidence type="ECO:0000256" key="2">
    <source>
        <dbReference type="ARBA" id="ARBA00004370"/>
    </source>
</evidence>
<evidence type="ECO:0000256" key="1">
    <source>
        <dbReference type="ARBA" id="ARBA00001971"/>
    </source>
</evidence>
<evidence type="ECO:0000256" key="13">
    <source>
        <dbReference type="PIRSR" id="PIRSR602403-1"/>
    </source>
</evidence>
<dbReference type="GO" id="GO:0016020">
    <property type="term" value="C:membrane"/>
    <property type="evidence" value="ECO:0007669"/>
    <property type="project" value="UniProtKB-SubCell"/>
</dbReference>
<dbReference type="Gene3D" id="1.10.630.10">
    <property type="entry name" value="Cytochrome P450"/>
    <property type="match status" value="1"/>
</dbReference>
<dbReference type="PRINTS" id="PR00465">
    <property type="entry name" value="EP450IV"/>
</dbReference>
<dbReference type="EMBL" id="MCFA01000014">
    <property type="protein sequence ID" value="ORY17075.1"/>
    <property type="molecule type" value="Genomic_DNA"/>
</dbReference>
<keyword evidence="12 14" id="KW-0472">Membrane</keyword>
<keyword evidence="16" id="KW-1185">Reference proteome</keyword>
<evidence type="ECO:0000256" key="14">
    <source>
        <dbReference type="SAM" id="Phobius"/>
    </source>
</evidence>
<dbReference type="Proteomes" id="UP000193144">
    <property type="component" value="Unassembled WGS sequence"/>
</dbReference>
<protein>
    <submittedName>
        <fullName evidence="15">Cytochrome P450</fullName>
    </submittedName>
</protein>
<keyword evidence="8 14" id="KW-1133">Transmembrane helix</keyword>
<evidence type="ECO:0000256" key="9">
    <source>
        <dbReference type="ARBA" id="ARBA00023002"/>
    </source>
</evidence>
<keyword evidence="11" id="KW-0503">Monooxygenase</keyword>
<dbReference type="GO" id="GO:0016705">
    <property type="term" value="F:oxidoreductase activity, acting on paired donors, with incorporation or reduction of molecular oxygen"/>
    <property type="evidence" value="ECO:0007669"/>
    <property type="project" value="InterPro"/>
</dbReference>
<gene>
    <name evidence="15" type="ORF">BCR34DRAFT_555970</name>
</gene>
<evidence type="ECO:0000256" key="8">
    <source>
        <dbReference type="ARBA" id="ARBA00022989"/>
    </source>
</evidence>
<dbReference type="STRING" id="1231657.A0A1Y2A4X2"/>
<comment type="pathway">
    <text evidence="3">Mycotoxin biosynthesis.</text>
</comment>
<feature type="transmembrane region" description="Helical" evidence="14">
    <location>
        <begin position="18"/>
        <end position="37"/>
    </location>
</feature>
<comment type="subcellular location">
    <subcellularLocation>
        <location evidence="2">Membrane</location>
    </subcellularLocation>
</comment>
<name>A0A1Y2A4X2_9PLEO</name>
<proteinExistence type="inferred from homology"/>
<dbReference type="PANTHER" id="PTHR46206:SF5">
    <property type="entry name" value="P450, PUTATIVE (EUROFUNG)-RELATED"/>
    <property type="match status" value="1"/>
</dbReference>
<sequence>MLSPFVKRCFPNDVATTLYWFLGAFGMWRILVILCIHRNRPRRLPFRGKCYSPKNLLNNFSFIRDAPAQILQSYRVFGTTFAIPALSEYQVLACDLSDVKEVCESKEDVLSFHAAMTDRLQHKHTMYGFEHNDVDPHNSVAGRTLKVLLRMNLAFLRPSIEARIEEGIASSVSRGQASEGWTSVSAFELARNITERVNCEVFLGAELANKPDFAKAANRYNQDVVLAMELCRQLPAIFSPIIAPAIMRWSGAMNKVAAFITPVVEERLRQFGDPNAPEHRDCIQWTIESSHTDAQRSLKRLVQQIIAILFAASHQMPMALIYAVYTLCIHPEYVEALREEARQVLKKNEEDSFKEMHLLDSFLRESARLNPLDALSIQRKVMVPFKLSSGIYIPAGNLIAVPQQAILRNGNVYPNPEQFDAMRFLPKDDRQRYEGATTKFTDVDHAYPYWGSPKKACPGRWYVSSTLKQALVFLICNYDFKLAEPTAERSFYWTTAIVPRFGTRLLLKKRSDVWNGNGSH</sequence>